<sequence length="79" mass="9275">MRIEPRCCISLINTCFGSKEIKLNNDIDKTEKALKLFGVNPNDLQNNLKLENNNYIARFRYDTKRIKAQLNIKMDLKKT</sequence>
<accession>A0ABY2TK07</accession>
<gene>
    <name evidence="1" type="ORF">CQA75_08685</name>
</gene>
<evidence type="ECO:0000313" key="1">
    <source>
        <dbReference type="EMBL" id="TKX33218.1"/>
    </source>
</evidence>
<organism evidence="1 2">
    <name type="scientific">Campylobacter taeniopygiae</name>
    <dbReference type="NCBI Taxonomy" id="2510188"/>
    <lineage>
        <taxon>Bacteria</taxon>
        <taxon>Pseudomonadati</taxon>
        <taxon>Campylobacterota</taxon>
        <taxon>Epsilonproteobacteria</taxon>
        <taxon>Campylobacterales</taxon>
        <taxon>Campylobacteraceae</taxon>
        <taxon>Campylobacter</taxon>
    </lineage>
</organism>
<keyword evidence="2" id="KW-1185">Reference proteome</keyword>
<name>A0ABY2TK07_9BACT</name>
<comment type="caution">
    <text evidence="1">The sequence shown here is derived from an EMBL/GenBank/DDBJ whole genome shotgun (WGS) entry which is preliminary data.</text>
</comment>
<reference evidence="1 2" key="1">
    <citation type="submission" date="2018-05" db="EMBL/GenBank/DDBJ databases">
        <title>Novel Campyloabacter and Helicobacter Species and Strains.</title>
        <authorList>
            <person name="Mannion A.J."/>
            <person name="Shen Z."/>
            <person name="Fox J.G."/>
        </authorList>
    </citation>
    <scope>NUCLEOTIDE SEQUENCE [LARGE SCALE GENOMIC DNA]</scope>
    <source>
        <strain evidence="2">MIT10-5678</strain>
    </source>
</reference>
<dbReference type="EMBL" id="NXLY01000030">
    <property type="protein sequence ID" value="TKX33218.1"/>
    <property type="molecule type" value="Genomic_DNA"/>
</dbReference>
<dbReference type="RefSeq" id="WP_137624569.1">
    <property type="nucleotide sequence ID" value="NZ_NXLY01000030.1"/>
</dbReference>
<proteinExistence type="predicted"/>
<protein>
    <submittedName>
        <fullName evidence="1">Uncharacterized protein</fullName>
    </submittedName>
</protein>
<dbReference type="Proteomes" id="UP000309584">
    <property type="component" value="Unassembled WGS sequence"/>
</dbReference>
<evidence type="ECO:0000313" key="2">
    <source>
        <dbReference type="Proteomes" id="UP000309584"/>
    </source>
</evidence>